<keyword evidence="2" id="KW-0732">Signal</keyword>
<dbReference type="PROSITE" id="PS51781">
    <property type="entry name" value="SH3B"/>
    <property type="match status" value="1"/>
</dbReference>
<dbReference type="Proteomes" id="UP001317742">
    <property type="component" value="Chromosome"/>
</dbReference>
<evidence type="ECO:0000256" key="1">
    <source>
        <dbReference type="SAM" id="MobiDB-lite"/>
    </source>
</evidence>
<dbReference type="InterPro" id="IPR003646">
    <property type="entry name" value="SH3-like_bac-type"/>
</dbReference>
<evidence type="ECO:0000259" key="3">
    <source>
        <dbReference type="PROSITE" id="PS51781"/>
    </source>
</evidence>
<feature type="chain" id="PRO_5047080497" description="SH3b domain-containing protein" evidence="2">
    <location>
        <begin position="25"/>
        <end position="470"/>
    </location>
</feature>
<keyword evidence="5" id="KW-1185">Reference proteome</keyword>
<organism evidence="4 5">
    <name type="scientific">Pseudodesulfovibrio nedwellii</name>
    <dbReference type="NCBI Taxonomy" id="2973072"/>
    <lineage>
        <taxon>Bacteria</taxon>
        <taxon>Pseudomonadati</taxon>
        <taxon>Thermodesulfobacteriota</taxon>
        <taxon>Desulfovibrionia</taxon>
        <taxon>Desulfovibrionales</taxon>
        <taxon>Desulfovibrionaceae</taxon>
    </lineage>
</organism>
<gene>
    <name evidence="4" type="ORF">SYK_10420</name>
</gene>
<evidence type="ECO:0000256" key="2">
    <source>
        <dbReference type="SAM" id="SignalP"/>
    </source>
</evidence>
<name>A0ABM8AYY6_9BACT</name>
<evidence type="ECO:0000313" key="4">
    <source>
        <dbReference type="EMBL" id="BDQ36682.1"/>
    </source>
</evidence>
<reference evidence="4 5" key="1">
    <citation type="submission" date="2022-08" db="EMBL/GenBank/DDBJ databases">
        <title>Genome Sequence of the sulphate-reducing bacterium, Pseudodesulfovibrio sp. SYK.</title>
        <authorList>
            <person name="Kondo R."/>
            <person name="Kataoka T."/>
        </authorList>
    </citation>
    <scope>NUCLEOTIDE SEQUENCE [LARGE SCALE GENOMIC DNA]</scope>
    <source>
        <strain evidence="4 5">SYK</strain>
    </source>
</reference>
<accession>A0ABM8AYY6</accession>
<feature type="compositionally biased region" description="Polar residues" evidence="1">
    <location>
        <begin position="338"/>
        <end position="348"/>
    </location>
</feature>
<dbReference type="SMART" id="SM00287">
    <property type="entry name" value="SH3b"/>
    <property type="match status" value="2"/>
</dbReference>
<feature type="compositionally biased region" description="Low complexity" evidence="1">
    <location>
        <begin position="315"/>
        <end position="336"/>
    </location>
</feature>
<feature type="region of interest" description="Disordered" evidence="1">
    <location>
        <begin position="304"/>
        <end position="348"/>
    </location>
</feature>
<feature type="signal peptide" evidence="2">
    <location>
        <begin position="1"/>
        <end position="24"/>
    </location>
</feature>
<dbReference type="RefSeq" id="WP_281762573.1">
    <property type="nucleotide sequence ID" value="NZ_AP026709.1"/>
</dbReference>
<protein>
    <recommendedName>
        <fullName evidence="3">SH3b domain-containing protein</fullName>
    </recommendedName>
</protein>
<feature type="domain" description="SH3b" evidence="3">
    <location>
        <begin position="103"/>
        <end position="173"/>
    </location>
</feature>
<feature type="region of interest" description="Disordered" evidence="1">
    <location>
        <begin position="353"/>
        <end position="372"/>
    </location>
</feature>
<dbReference type="Gene3D" id="2.30.30.40">
    <property type="entry name" value="SH3 Domains"/>
    <property type="match status" value="2"/>
</dbReference>
<dbReference type="EMBL" id="AP026709">
    <property type="protein sequence ID" value="BDQ36682.1"/>
    <property type="molecule type" value="Genomic_DNA"/>
</dbReference>
<evidence type="ECO:0000313" key="5">
    <source>
        <dbReference type="Proteomes" id="UP001317742"/>
    </source>
</evidence>
<proteinExistence type="predicted"/>
<sequence>MRKIAILTATIVCLLVMAVAQAFAFGEIRYTDRPLNLRDGRSPKAKWVGNLYAGQKVRIAHSRDGWVAIYEPDATDGSEGAAIGFSNAKYLQKKRTRYEPKELGELVYTYRALNVRTKPDVSGRKVETLKAGTHVRIDFPDGDWARVFLPNATIRSNLNGLGYSSVKYFKPASKKTLAKATKVSKPQPIQVEEDIPVVTEPDDVVSGQGQVSGNVATTPPPTPVAAPKPKFVTATTLINVHADRTTGSSLNRTLKPGDTVQVGLLQHGWYAVFNRNELVLIEGRAIGYSLQSIMDKGTRAATGQSRELALSAGPAPTVSTKSVSKSTAPVSKPKPVAASTSKSSASGQKTITIDRKKFAKTKKPDPTPNKTAHGYKYRVMEKSETRQLGEAWITLKVFMSTTKKPTRDSLKDFSTTLWKENRRVTKNVAVLIYLPGMDVEDLAYGVIKFDDKQLLEIWVREATLFGTQFL</sequence>